<reference evidence="2 3" key="1">
    <citation type="submission" date="2024-09" db="EMBL/GenBank/DDBJ databases">
        <authorList>
            <person name="Sun Q."/>
            <person name="Mori K."/>
        </authorList>
    </citation>
    <scope>NUCLEOTIDE SEQUENCE [LARGE SCALE GENOMIC DNA]</scope>
    <source>
        <strain evidence="2 3">CCM 8626</strain>
    </source>
</reference>
<dbReference type="InterPro" id="IPR005430">
    <property type="entry name" value="P_pili_tip_PapF"/>
</dbReference>
<dbReference type="Proteomes" id="UP001589792">
    <property type="component" value="Unassembled WGS sequence"/>
</dbReference>
<evidence type="ECO:0000313" key="3">
    <source>
        <dbReference type="Proteomes" id="UP001589792"/>
    </source>
</evidence>
<organism evidence="2 3">
    <name type="scientific">Serratia aquatilis</name>
    <dbReference type="NCBI Taxonomy" id="1737515"/>
    <lineage>
        <taxon>Bacteria</taxon>
        <taxon>Pseudomonadati</taxon>
        <taxon>Pseudomonadota</taxon>
        <taxon>Gammaproteobacteria</taxon>
        <taxon>Enterobacterales</taxon>
        <taxon>Yersiniaceae</taxon>
        <taxon>Serratia</taxon>
    </lineage>
</organism>
<dbReference type="InterPro" id="IPR000259">
    <property type="entry name" value="Adhesion_dom_fimbrial"/>
</dbReference>
<dbReference type="EMBL" id="JBHLXG010000003">
    <property type="protein sequence ID" value="MFC0225790.1"/>
    <property type="molecule type" value="Genomic_DNA"/>
</dbReference>
<evidence type="ECO:0000259" key="1">
    <source>
        <dbReference type="Pfam" id="PF00419"/>
    </source>
</evidence>
<protein>
    <submittedName>
        <fullName evidence="2">Fimbrial protein</fullName>
    </submittedName>
</protein>
<dbReference type="Pfam" id="PF00419">
    <property type="entry name" value="Fimbrial"/>
    <property type="match status" value="1"/>
</dbReference>
<dbReference type="SUPFAM" id="SSF49401">
    <property type="entry name" value="Bacterial adhesins"/>
    <property type="match status" value="1"/>
</dbReference>
<gene>
    <name evidence="2" type="ORF">ACFFJ3_04605</name>
</gene>
<dbReference type="PANTHER" id="PTHR33420">
    <property type="entry name" value="FIMBRIAL SUBUNIT ELFA-RELATED"/>
    <property type="match status" value="1"/>
</dbReference>
<dbReference type="Gene3D" id="2.60.40.1090">
    <property type="entry name" value="Fimbrial-type adhesion domain"/>
    <property type="match status" value="1"/>
</dbReference>
<dbReference type="PANTHER" id="PTHR33420:SF34">
    <property type="entry name" value="MINOR FIMBRIAL SUBUNIT"/>
    <property type="match status" value="1"/>
</dbReference>
<name>A0ABV6E9V9_9GAMM</name>
<sequence length="176" mass="18659">MHSALTVGLKGRVWGLLLLALLSSAVLPKKALANFGGLALSFSGRVFAPAPCKINNDETISISFEKIGIDKIDGKNYAVIKTLPITCDAGTLAPLQLQIQGESVIGKANVLQTNRDNLGIALYNAGNNRAISLNQFFDVNRSASFLLKVIPVKISDSAPLSEGSFVANATVVSRYN</sequence>
<dbReference type="InterPro" id="IPR050263">
    <property type="entry name" value="Bact_Fimbrial_Adh_Pro"/>
</dbReference>
<dbReference type="InterPro" id="IPR008966">
    <property type="entry name" value="Adhesion_dom_sf"/>
</dbReference>
<keyword evidence="3" id="KW-1185">Reference proteome</keyword>
<evidence type="ECO:0000313" key="2">
    <source>
        <dbReference type="EMBL" id="MFC0225790.1"/>
    </source>
</evidence>
<comment type="caution">
    <text evidence="2">The sequence shown here is derived from an EMBL/GenBank/DDBJ whole genome shotgun (WGS) entry which is preliminary data.</text>
</comment>
<proteinExistence type="predicted"/>
<accession>A0ABV6E9V9</accession>
<dbReference type="PRINTS" id="PR01613">
    <property type="entry name" value="FIMBRIALPAPF"/>
</dbReference>
<dbReference type="RefSeq" id="WP_380673416.1">
    <property type="nucleotide sequence ID" value="NZ_CP173186.1"/>
</dbReference>
<feature type="domain" description="Fimbrial-type adhesion" evidence="1">
    <location>
        <begin position="41"/>
        <end position="175"/>
    </location>
</feature>
<dbReference type="InterPro" id="IPR036937">
    <property type="entry name" value="Adhesion_dom_fimbrial_sf"/>
</dbReference>